<gene>
    <name evidence="2" type="ORF">FB45DRAFT_868423</name>
</gene>
<reference evidence="2" key="1">
    <citation type="submission" date="2023-03" db="EMBL/GenBank/DDBJ databases">
        <title>Massive genome expansion in bonnet fungi (Mycena s.s.) driven by repeated elements and novel gene families across ecological guilds.</title>
        <authorList>
            <consortium name="Lawrence Berkeley National Laboratory"/>
            <person name="Harder C.B."/>
            <person name="Miyauchi S."/>
            <person name="Viragh M."/>
            <person name="Kuo A."/>
            <person name="Thoen E."/>
            <person name="Andreopoulos B."/>
            <person name="Lu D."/>
            <person name="Skrede I."/>
            <person name="Drula E."/>
            <person name="Henrissat B."/>
            <person name="Morin E."/>
            <person name="Kohler A."/>
            <person name="Barry K."/>
            <person name="LaButti K."/>
            <person name="Morin E."/>
            <person name="Salamov A."/>
            <person name="Lipzen A."/>
            <person name="Mereny Z."/>
            <person name="Hegedus B."/>
            <person name="Baldrian P."/>
            <person name="Stursova M."/>
            <person name="Weitz H."/>
            <person name="Taylor A."/>
            <person name="Grigoriev I.V."/>
            <person name="Nagy L.G."/>
            <person name="Martin F."/>
            <person name="Kauserud H."/>
        </authorList>
    </citation>
    <scope>NUCLEOTIDE SEQUENCE</scope>
    <source>
        <strain evidence="2">9284</strain>
    </source>
</reference>
<evidence type="ECO:0000313" key="3">
    <source>
        <dbReference type="Proteomes" id="UP001221142"/>
    </source>
</evidence>
<dbReference type="EMBL" id="JARKIF010000011">
    <property type="protein sequence ID" value="KAJ7627183.1"/>
    <property type="molecule type" value="Genomic_DNA"/>
</dbReference>
<proteinExistence type="predicted"/>
<feature type="compositionally biased region" description="Acidic residues" evidence="1">
    <location>
        <begin position="43"/>
        <end position="68"/>
    </location>
</feature>
<dbReference type="AlphaFoldDB" id="A0AAD7BPU2"/>
<evidence type="ECO:0000256" key="1">
    <source>
        <dbReference type="SAM" id="MobiDB-lite"/>
    </source>
</evidence>
<accession>A0AAD7BPU2</accession>
<dbReference type="Proteomes" id="UP001221142">
    <property type="component" value="Unassembled WGS sequence"/>
</dbReference>
<keyword evidence="3" id="KW-1185">Reference proteome</keyword>
<name>A0AAD7BPU2_9AGAR</name>
<evidence type="ECO:0000313" key="2">
    <source>
        <dbReference type="EMBL" id="KAJ7627183.1"/>
    </source>
</evidence>
<comment type="caution">
    <text evidence="2">The sequence shown here is derived from an EMBL/GenBank/DDBJ whole genome shotgun (WGS) entry which is preliminary data.</text>
</comment>
<sequence>MSSKPTAGRTEGSAAGLEAGATTVGCDSHANCSSDMSGRDEMSENDEAEEAEGECEREDIADSCEETSVDISLRKRERGLGDELRAAVADRCEDTRYSLQSDISGPAGARITQFIISHVARSIVHRGDGMADGINCGMQAISTGPVQYQLVIILAWHWSGHQKMMMRSKL</sequence>
<organism evidence="2 3">
    <name type="scientific">Roridomyces roridus</name>
    <dbReference type="NCBI Taxonomy" id="1738132"/>
    <lineage>
        <taxon>Eukaryota</taxon>
        <taxon>Fungi</taxon>
        <taxon>Dikarya</taxon>
        <taxon>Basidiomycota</taxon>
        <taxon>Agaricomycotina</taxon>
        <taxon>Agaricomycetes</taxon>
        <taxon>Agaricomycetidae</taxon>
        <taxon>Agaricales</taxon>
        <taxon>Marasmiineae</taxon>
        <taxon>Mycenaceae</taxon>
        <taxon>Roridomyces</taxon>
    </lineage>
</organism>
<feature type="region of interest" description="Disordered" evidence="1">
    <location>
        <begin position="1"/>
        <end position="68"/>
    </location>
</feature>
<protein>
    <submittedName>
        <fullName evidence="2">Uncharacterized protein</fullName>
    </submittedName>
</protein>